<proteinExistence type="predicted"/>
<reference evidence="1 2" key="1">
    <citation type="submission" date="2017-05" db="EMBL/GenBank/DDBJ databases">
        <title>Streptomyces alboflavus Genome sequencing and assembly.</title>
        <authorList>
            <person name="Wang Y."/>
            <person name="Du B."/>
            <person name="Ding Y."/>
            <person name="Liu H."/>
            <person name="Hou Q."/>
            <person name="Liu K."/>
            <person name="Wang C."/>
            <person name="Yao L."/>
        </authorList>
    </citation>
    <scope>NUCLEOTIDE SEQUENCE [LARGE SCALE GENOMIC DNA]</scope>
    <source>
        <strain evidence="1 2">MDJK44</strain>
    </source>
</reference>
<evidence type="ECO:0000313" key="2">
    <source>
        <dbReference type="Proteomes" id="UP000195880"/>
    </source>
</evidence>
<dbReference type="RefSeq" id="WP_237307355.1">
    <property type="nucleotide sequence ID" value="NZ_CP021748.1"/>
</dbReference>
<dbReference type="AlphaFoldDB" id="A0A1Z1WEC0"/>
<keyword evidence="2" id="KW-1185">Reference proteome</keyword>
<name>A0A1Z1WEC0_9ACTN</name>
<accession>A0A1Z1WEC0</accession>
<dbReference type="Proteomes" id="UP000195880">
    <property type="component" value="Chromosome"/>
</dbReference>
<dbReference type="KEGG" id="salf:SMD44_04213"/>
<evidence type="ECO:0000313" key="1">
    <source>
        <dbReference type="EMBL" id="ARX84759.1"/>
    </source>
</evidence>
<sequence length="198" mass="22205">MFEIRVICDPNDTDRVVGELDRTFTTGTVTVHPTRDGMKDRLYIRADHRPADGPTPAAAQDWPTPEAAYKTAPSIISEIGWTTRTIASAECFATLEREYYLRKAALLDRIALQDEPEDPHRDTIMTADAAAVLLLDTDQADLPPDVLTRAEASPRRYVRRAYAAWQDQARRRADVASGRCPNCQWPENDCNCADHPHA</sequence>
<protein>
    <submittedName>
        <fullName evidence="1">Uncharacterized protein</fullName>
    </submittedName>
</protein>
<dbReference type="EMBL" id="CP021748">
    <property type="protein sequence ID" value="ARX84759.1"/>
    <property type="molecule type" value="Genomic_DNA"/>
</dbReference>
<gene>
    <name evidence="1" type="ORF">SMD44_04213</name>
</gene>
<organism evidence="1 2">
    <name type="scientific">Streptomyces alboflavus</name>
    <dbReference type="NCBI Taxonomy" id="67267"/>
    <lineage>
        <taxon>Bacteria</taxon>
        <taxon>Bacillati</taxon>
        <taxon>Actinomycetota</taxon>
        <taxon>Actinomycetes</taxon>
        <taxon>Kitasatosporales</taxon>
        <taxon>Streptomycetaceae</taxon>
        <taxon>Streptomyces</taxon>
    </lineage>
</organism>